<evidence type="ECO:0000259" key="1">
    <source>
        <dbReference type="PROSITE" id="PS50925"/>
    </source>
</evidence>
<organism evidence="2">
    <name type="scientific">Faucicola osloensis</name>
    <name type="common">Moraxella osloensis</name>
    <dbReference type="NCBI Taxonomy" id="34062"/>
    <lineage>
        <taxon>Bacteria</taxon>
        <taxon>Pseudomonadati</taxon>
        <taxon>Pseudomonadota</taxon>
        <taxon>Gammaproteobacteria</taxon>
        <taxon>Moraxellales</taxon>
        <taxon>Moraxellaceae</taxon>
        <taxon>Faucicola</taxon>
    </lineage>
</organism>
<dbReference type="GO" id="GO:0009882">
    <property type="term" value="F:blue light photoreceptor activity"/>
    <property type="evidence" value="ECO:0007669"/>
    <property type="project" value="InterPro"/>
</dbReference>
<accession>A0AAW6T7J6</accession>
<dbReference type="SUPFAM" id="SSF54975">
    <property type="entry name" value="Acylphosphatase/BLUF domain-like"/>
    <property type="match status" value="1"/>
</dbReference>
<dbReference type="PROSITE" id="PS50925">
    <property type="entry name" value="BLUF"/>
    <property type="match status" value="1"/>
</dbReference>
<comment type="caution">
    <text evidence="2">The sequence shown here is derived from an EMBL/GenBank/DDBJ whole genome shotgun (WGS) entry which is preliminary data.</text>
</comment>
<feature type="domain" description="BLUF" evidence="1">
    <location>
        <begin position="10"/>
        <end position="103"/>
    </location>
</feature>
<dbReference type="SMART" id="SM01034">
    <property type="entry name" value="BLUF"/>
    <property type="match status" value="1"/>
</dbReference>
<evidence type="ECO:0000313" key="2">
    <source>
        <dbReference type="EMBL" id="MDI4508608.1"/>
    </source>
</evidence>
<dbReference type="GO" id="GO:0071949">
    <property type="term" value="F:FAD binding"/>
    <property type="evidence" value="ECO:0007669"/>
    <property type="project" value="InterPro"/>
</dbReference>
<reference evidence="2" key="1">
    <citation type="submission" date="2019-04" db="EMBL/GenBank/DDBJ databases">
        <title>Moraxella osloensis CCUG 73412, isolated from corneal scrapings as causative agent of keratitis.</title>
        <authorList>
            <person name="Connolly G."/>
            <person name="Jaen-Luchoro D."/>
            <person name="Pinyeiro-Iglesias B."/>
            <person name="Curry A."/>
            <person name="Knowles S."/>
            <person name="Moore E.R.B."/>
        </authorList>
    </citation>
    <scope>NUCLEOTIDE SEQUENCE</scope>
    <source>
        <strain evidence="2">CCUG 73412</strain>
    </source>
</reference>
<dbReference type="EMBL" id="SSCJ01000001">
    <property type="protein sequence ID" value="MDI4508608.1"/>
    <property type="molecule type" value="Genomic_DNA"/>
</dbReference>
<dbReference type="InterPro" id="IPR007024">
    <property type="entry name" value="BLUF_domain"/>
</dbReference>
<dbReference type="AlphaFoldDB" id="A0AAW6T7J6"/>
<name>A0AAW6T7J6_FAUOS</name>
<sequence>MLDIVMCDAIYYLTYTSKITLLGAINPFTFKTIERISRQNNNAQHITGFLLFKNGHFFQYLEGDKALVTHLYQDLLKDYRHKNLKIITEGHREQPRFKKWDMYCIDIDKDVNNLSISRLFQAFNPTDWQSSEVNELITDMQTQHHKNN</sequence>
<proteinExistence type="predicted"/>
<dbReference type="Pfam" id="PF04940">
    <property type="entry name" value="BLUF"/>
    <property type="match status" value="1"/>
</dbReference>
<dbReference type="InterPro" id="IPR036046">
    <property type="entry name" value="Acylphosphatase-like_dom_sf"/>
</dbReference>
<dbReference type="Gene3D" id="3.30.70.100">
    <property type="match status" value="1"/>
</dbReference>
<gene>
    <name evidence="2" type="ORF">E6P75_00105</name>
</gene>
<protein>
    <submittedName>
        <fullName evidence="2">BLUF domain-containing protein</fullName>
    </submittedName>
</protein>